<gene>
    <name evidence="2" type="ORF">AC579_10299</name>
</gene>
<sequence>MASKLEEWANLSLQKPISRRPYHVGAGVLFVTLTIFAYILIGHTSTASEQDVATQFGVQSDLFNRTLGFQKVFAIGLPGRTDKRDMMTLSAGITGLDIEWWPGIMGEDVPKKAIPAGWKQAMSLLGSWRAHMNVLDHIIENHLQSALSLKMMLTGTIPSRLKCHRVNLIQDQDQDSSTNSTRSPYGTGWDLLWPGHCKSGPSEAQQPIYFLENDITVPPTSHRHSRWAQPHVMPEVETNSTRLVYRQKGGSCTFAYAVTQAGARKLVASLRSNVIPYDSAVSEVCAHRGGHIQPFDCFSTYPPLISTHRPAGTSEHDSDISPDHQKGKMHEEYTWDIVFSVKQNIDRLVSGERMIKSQWPDETISSERNIDDEELQPTGRLEIVNVAEMPKHEVKVTA</sequence>
<keyword evidence="1" id="KW-0472">Membrane</keyword>
<name>A0A139GTZ5_9PEZI</name>
<dbReference type="EMBL" id="LFZO01001112">
    <property type="protein sequence ID" value="KXS93663.1"/>
    <property type="molecule type" value="Genomic_DNA"/>
</dbReference>
<keyword evidence="1" id="KW-0812">Transmembrane</keyword>
<proteinExistence type="predicted"/>
<keyword evidence="3" id="KW-1185">Reference proteome</keyword>
<dbReference type="OrthoDB" id="47375at2759"/>
<reference evidence="2 3" key="1">
    <citation type="submission" date="2015-07" db="EMBL/GenBank/DDBJ databases">
        <title>Comparative genomics of the Sigatoka disease complex on banana suggests a link between parallel evolutionary changes in Pseudocercospora fijiensis and Pseudocercospora eumusae and increased virulence on the banana host.</title>
        <authorList>
            <person name="Chang T.-C."/>
            <person name="Salvucci A."/>
            <person name="Crous P.W."/>
            <person name="Stergiopoulos I."/>
        </authorList>
    </citation>
    <scope>NUCLEOTIDE SEQUENCE [LARGE SCALE GENOMIC DNA]</scope>
    <source>
        <strain evidence="2 3">CBS 116634</strain>
    </source>
</reference>
<accession>A0A139GTZ5</accession>
<keyword evidence="1" id="KW-1133">Transmembrane helix</keyword>
<evidence type="ECO:0000313" key="2">
    <source>
        <dbReference type="EMBL" id="KXS93663.1"/>
    </source>
</evidence>
<evidence type="ECO:0000256" key="1">
    <source>
        <dbReference type="SAM" id="Phobius"/>
    </source>
</evidence>
<dbReference type="AlphaFoldDB" id="A0A139GTZ5"/>
<dbReference type="Proteomes" id="UP000073492">
    <property type="component" value="Unassembled WGS sequence"/>
</dbReference>
<evidence type="ECO:0000313" key="3">
    <source>
        <dbReference type="Proteomes" id="UP000073492"/>
    </source>
</evidence>
<protein>
    <submittedName>
        <fullName evidence="2">Uncharacterized protein</fullName>
    </submittedName>
</protein>
<comment type="caution">
    <text evidence="2">The sequence shown here is derived from an EMBL/GenBank/DDBJ whole genome shotgun (WGS) entry which is preliminary data.</text>
</comment>
<organism evidence="2 3">
    <name type="scientific">Pseudocercospora musae</name>
    <dbReference type="NCBI Taxonomy" id="113226"/>
    <lineage>
        <taxon>Eukaryota</taxon>
        <taxon>Fungi</taxon>
        <taxon>Dikarya</taxon>
        <taxon>Ascomycota</taxon>
        <taxon>Pezizomycotina</taxon>
        <taxon>Dothideomycetes</taxon>
        <taxon>Dothideomycetidae</taxon>
        <taxon>Mycosphaerellales</taxon>
        <taxon>Mycosphaerellaceae</taxon>
        <taxon>Pseudocercospora</taxon>
    </lineage>
</organism>
<feature type="transmembrane region" description="Helical" evidence="1">
    <location>
        <begin position="21"/>
        <end position="41"/>
    </location>
</feature>